<organism evidence="7 8">
    <name type="scientific">Marinibacterium profundimaris</name>
    <dbReference type="NCBI Taxonomy" id="1679460"/>
    <lineage>
        <taxon>Bacteria</taxon>
        <taxon>Pseudomonadati</taxon>
        <taxon>Pseudomonadota</taxon>
        <taxon>Alphaproteobacteria</taxon>
        <taxon>Rhodobacterales</taxon>
        <taxon>Paracoccaceae</taxon>
        <taxon>Marinibacterium</taxon>
    </lineage>
</organism>
<dbReference type="PROSITE" id="PS00092">
    <property type="entry name" value="N6_MTASE"/>
    <property type="match status" value="1"/>
</dbReference>
<dbReference type="Proteomes" id="UP000215377">
    <property type="component" value="Unassembled WGS sequence"/>
</dbReference>
<keyword evidence="8" id="KW-1185">Reference proteome</keyword>
<keyword evidence="4" id="KW-0808">Transferase</keyword>
<dbReference type="CDD" id="cd02440">
    <property type="entry name" value="AdoMet_MTases"/>
    <property type="match status" value="1"/>
</dbReference>
<keyword evidence="5" id="KW-0949">S-adenosyl-L-methionine</keyword>
<name>A0A225NI21_9RHOB</name>
<keyword evidence="1" id="KW-0963">Cytoplasm</keyword>
<dbReference type="GO" id="GO:0006364">
    <property type="term" value="P:rRNA processing"/>
    <property type="evidence" value="ECO:0007669"/>
    <property type="project" value="UniProtKB-KW"/>
</dbReference>
<dbReference type="GO" id="GO:0008170">
    <property type="term" value="F:N-methyltransferase activity"/>
    <property type="evidence" value="ECO:0007669"/>
    <property type="project" value="UniProtKB-ARBA"/>
</dbReference>
<evidence type="ECO:0000256" key="1">
    <source>
        <dbReference type="ARBA" id="ARBA00022490"/>
    </source>
</evidence>
<evidence type="ECO:0000256" key="4">
    <source>
        <dbReference type="ARBA" id="ARBA00022679"/>
    </source>
</evidence>
<evidence type="ECO:0000256" key="3">
    <source>
        <dbReference type="ARBA" id="ARBA00022603"/>
    </source>
</evidence>
<proteinExistence type="predicted"/>
<dbReference type="EMBL" id="AQQR01000004">
    <property type="protein sequence ID" value="OWU73475.1"/>
    <property type="molecule type" value="Genomic_DNA"/>
</dbReference>
<dbReference type="GO" id="GO:0032259">
    <property type="term" value="P:methylation"/>
    <property type="evidence" value="ECO:0007669"/>
    <property type="project" value="UniProtKB-KW"/>
</dbReference>
<dbReference type="PANTHER" id="PTHR47816">
    <property type="entry name" value="RIBOSOMAL RNA SMALL SUBUNIT METHYLTRANSFERASE C"/>
    <property type="match status" value="1"/>
</dbReference>
<dbReference type="InterPro" id="IPR029063">
    <property type="entry name" value="SAM-dependent_MTases_sf"/>
</dbReference>
<dbReference type="PANTHER" id="PTHR47816:SF4">
    <property type="entry name" value="RIBOSOMAL RNA SMALL SUBUNIT METHYLTRANSFERASE C"/>
    <property type="match status" value="1"/>
</dbReference>
<dbReference type="InterPro" id="IPR046977">
    <property type="entry name" value="RsmC/RlmG"/>
</dbReference>
<feature type="domain" description="Methyltransferase small" evidence="6">
    <location>
        <begin position="158"/>
        <end position="321"/>
    </location>
</feature>
<evidence type="ECO:0000259" key="6">
    <source>
        <dbReference type="Pfam" id="PF05175"/>
    </source>
</evidence>
<dbReference type="GO" id="GO:0003676">
    <property type="term" value="F:nucleic acid binding"/>
    <property type="evidence" value="ECO:0007669"/>
    <property type="project" value="InterPro"/>
</dbReference>
<keyword evidence="2" id="KW-0698">rRNA processing</keyword>
<protein>
    <submittedName>
        <fullName evidence="7">MFS transporter</fullName>
    </submittedName>
</protein>
<gene>
    <name evidence="7" type="ORF">ATO3_12470</name>
</gene>
<dbReference type="GO" id="GO:0008757">
    <property type="term" value="F:S-adenosylmethionine-dependent methyltransferase activity"/>
    <property type="evidence" value="ECO:0007669"/>
    <property type="project" value="InterPro"/>
</dbReference>
<dbReference type="AlphaFoldDB" id="A0A225NI21"/>
<accession>A0A225NI21</accession>
<dbReference type="Pfam" id="PF05175">
    <property type="entry name" value="MTS"/>
    <property type="match status" value="1"/>
</dbReference>
<reference evidence="7 8" key="1">
    <citation type="submission" date="2013-04" db="EMBL/GenBank/DDBJ databases">
        <title>Oceanicola sp. 22II1-22F33 Genome Sequencing.</title>
        <authorList>
            <person name="Lai Q."/>
            <person name="Li G."/>
            <person name="Shao Z."/>
        </authorList>
    </citation>
    <scope>NUCLEOTIDE SEQUENCE [LARGE SCALE GENOMIC DNA]</scope>
    <source>
        <strain evidence="7 8">22II1-22F33</strain>
    </source>
</reference>
<evidence type="ECO:0000313" key="8">
    <source>
        <dbReference type="Proteomes" id="UP000215377"/>
    </source>
</evidence>
<evidence type="ECO:0000313" key="7">
    <source>
        <dbReference type="EMBL" id="OWU73475.1"/>
    </source>
</evidence>
<sequence length="331" mass="35176">MSARLSLVLENGDLVLPDEGQILLLHPTAGAELSALPRERVLAVQPMRPDHDALAARGFEMAVAVPEGERFAAVVVFLPRAKDLARALVAQAAGVCDGPLVVDGAKTDGIESLLKDLRKRAGVEGTLSKAHGKIAWTVAPDSEAFADWRETPGEADGFRTVPGVFSADGVDPASALLAGALPGKLGRHVVDLGAGWGFLAARVLQDAGVKRLDLVEADARALDCARANVTDLRARFYWADARSWMPDAVPDVVVMNPPFHTGRTADPELGRGFIAAAARMLSPGGRLFLVANRQLPYEADLSALFTTSEQIGGDGRFKILRAERPSRGRRG</sequence>
<comment type="caution">
    <text evidence="7">The sequence shown here is derived from an EMBL/GenBank/DDBJ whole genome shotgun (WGS) entry which is preliminary data.</text>
</comment>
<evidence type="ECO:0000256" key="5">
    <source>
        <dbReference type="ARBA" id="ARBA00022691"/>
    </source>
</evidence>
<dbReference type="OrthoDB" id="9816072at2"/>
<dbReference type="RefSeq" id="WP_088650193.1">
    <property type="nucleotide sequence ID" value="NZ_AQQR01000004.1"/>
</dbReference>
<dbReference type="Gene3D" id="3.40.50.150">
    <property type="entry name" value="Vaccinia Virus protein VP39"/>
    <property type="match status" value="2"/>
</dbReference>
<evidence type="ECO:0000256" key="2">
    <source>
        <dbReference type="ARBA" id="ARBA00022552"/>
    </source>
</evidence>
<dbReference type="InterPro" id="IPR002052">
    <property type="entry name" value="DNA_methylase_N6_adenine_CS"/>
</dbReference>
<dbReference type="InterPro" id="IPR007848">
    <property type="entry name" value="Small_mtfrase_dom"/>
</dbReference>
<keyword evidence="3" id="KW-0489">Methyltransferase</keyword>
<dbReference type="SUPFAM" id="SSF53335">
    <property type="entry name" value="S-adenosyl-L-methionine-dependent methyltransferases"/>
    <property type="match status" value="1"/>
</dbReference>